<organism evidence="2 4">
    <name type="scientific">Agrobacterium radiobacter</name>
    <dbReference type="NCBI Taxonomy" id="362"/>
    <lineage>
        <taxon>Bacteria</taxon>
        <taxon>Pseudomonadati</taxon>
        <taxon>Pseudomonadota</taxon>
        <taxon>Alphaproteobacteria</taxon>
        <taxon>Hyphomicrobiales</taxon>
        <taxon>Rhizobiaceae</taxon>
        <taxon>Rhizobium/Agrobacterium group</taxon>
        <taxon>Agrobacterium</taxon>
        <taxon>Agrobacterium tumefaciens complex</taxon>
    </lineage>
</organism>
<evidence type="ECO:0000313" key="2">
    <source>
        <dbReference type="EMBL" id="MES4989068.1"/>
    </source>
</evidence>
<evidence type="ECO:0000313" key="4">
    <source>
        <dbReference type="Proteomes" id="UP001438189"/>
    </source>
</evidence>
<dbReference type="AlphaFoldDB" id="A0ABD5LB80"/>
<sequence>MFSEIGRKLLKANRKGARSFLKRYEENFIRINQGLVKHNGVKTDLNVGYDEESLNRMRFAALMSDVVTFSLMPDKKLVMRLFSDPSKRPDVFGNDFRVTVDSSRLKYVQNSDGTSPAAPAFVHSDHAQSRQVVDTIAPLMLRGKAILRPHRTLLLPAALPKGEVKWEMIDAQQDSPFDHWSCENAEAGQPVIPVREQELSASPNEVGLFNIALPFLSGVGFHDLATVLEDEELHLAKARVALKKVVEEANAGNLSKQTVVNEILRPELDALERRFKAISRSKMLKQGSAGIGVATLSLVAFSTAGLLPAVGAALGSGGLGLFAKDWLADREKAEALADSPYYLLWRLRGLQH</sequence>
<reference evidence="2 4" key="2">
    <citation type="submission" date="2024-06" db="EMBL/GenBank/DDBJ databases">
        <title>Genome sequencing of Agrobacterium spp. from tobacco in Serbia.</title>
        <authorList>
            <person name="Ilicic R.J."/>
            <person name="Studholme D.J."/>
            <person name="Jelusic A."/>
            <person name="Barac G."/>
            <person name="Bagi F."/>
            <person name="Popovic Milovanovic T."/>
        </authorList>
    </citation>
    <scope>NUCLEOTIDE SEQUENCE [LARGE SCALE GENOMIC DNA]</scope>
    <source>
        <strain evidence="2 4">DA1</strain>
    </source>
</reference>
<evidence type="ECO:0000313" key="3">
    <source>
        <dbReference type="Proteomes" id="UP000534590"/>
    </source>
</evidence>
<dbReference type="Proteomes" id="UP001438189">
    <property type="component" value="Unassembled WGS sequence"/>
</dbReference>
<dbReference type="EMBL" id="JACIHP010000001">
    <property type="protein sequence ID" value="MBB4489872.1"/>
    <property type="molecule type" value="Genomic_DNA"/>
</dbReference>
<protein>
    <submittedName>
        <fullName evidence="2">Uncharacterized protein</fullName>
    </submittedName>
</protein>
<gene>
    <name evidence="2" type="ORF">ABVB70_01880</name>
    <name evidence="1" type="ORF">GGE40_001652</name>
</gene>
<evidence type="ECO:0000313" key="1">
    <source>
        <dbReference type="EMBL" id="MBB4489872.1"/>
    </source>
</evidence>
<keyword evidence="3" id="KW-1185">Reference proteome</keyword>
<name>A0ABD5LB80_AGRRD</name>
<dbReference type="EMBL" id="JBETME010000001">
    <property type="protein sequence ID" value="MES4989068.1"/>
    <property type="molecule type" value="Genomic_DNA"/>
</dbReference>
<proteinExistence type="predicted"/>
<accession>A0ABD5LB80</accession>
<dbReference type="Proteomes" id="UP000534590">
    <property type="component" value="Unassembled WGS sequence"/>
</dbReference>
<reference evidence="1 3" key="1">
    <citation type="submission" date="2020-08" db="EMBL/GenBank/DDBJ databases">
        <title>Genomic Encyclopedia of Type Strains, Phase IV (KMG-V): Genome sequencing to study the core and pangenomes of soil and plant-associated prokaryotes.</title>
        <authorList>
            <person name="Whitman W."/>
        </authorList>
    </citation>
    <scope>NUCLEOTIDE SEQUENCE [LARGE SCALE GENOMIC DNA]</scope>
    <source>
        <strain evidence="1 3">SEMIA 461</strain>
    </source>
</reference>
<dbReference type="GeneID" id="92923607"/>
<dbReference type="RefSeq" id="WP_020812867.1">
    <property type="nucleotide sequence ID" value="NZ_JAAQPQ010000001.1"/>
</dbReference>
<comment type="caution">
    <text evidence="2">The sequence shown here is derived from an EMBL/GenBank/DDBJ whole genome shotgun (WGS) entry which is preliminary data.</text>
</comment>